<feature type="signal peptide" evidence="2">
    <location>
        <begin position="1"/>
        <end position="18"/>
    </location>
</feature>
<keyword evidence="1" id="KW-0378">Hydrolase</keyword>
<evidence type="ECO:0000313" key="3">
    <source>
        <dbReference type="EMBL" id="KIJ32826.1"/>
    </source>
</evidence>
<dbReference type="SUPFAM" id="SSF52266">
    <property type="entry name" value="SGNH hydrolase"/>
    <property type="match status" value="1"/>
</dbReference>
<accession>A0A0C9V610</accession>
<dbReference type="OrthoDB" id="1600564at2759"/>
<dbReference type="InterPro" id="IPR001087">
    <property type="entry name" value="GDSL"/>
</dbReference>
<dbReference type="InterPro" id="IPR036514">
    <property type="entry name" value="SGNH_hydro_sf"/>
</dbReference>
<evidence type="ECO:0000256" key="2">
    <source>
        <dbReference type="SAM" id="SignalP"/>
    </source>
</evidence>
<feature type="chain" id="PRO_5002214799" evidence="2">
    <location>
        <begin position="19"/>
        <end position="313"/>
    </location>
</feature>
<evidence type="ECO:0000313" key="4">
    <source>
        <dbReference type="Proteomes" id="UP000054279"/>
    </source>
</evidence>
<dbReference type="Gene3D" id="3.40.50.1110">
    <property type="entry name" value="SGNH hydrolase"/>
    <property type="match status" value="1"/>
</dbReference>
<sequence length="313" mass="34192">MRGLTSLLAASLPILTLAAKEPFGRIKNLITFGDSYTDISLASFPLWPIYASEYAGISFMDFARAGATCSNALTPRTFPGVVEDEIPAFLNATKNGKSLKADETLFTLWIGTNDVGVGELITGQANAGVSIVNTSVCAVEWVSRMHAFGARNFLFQNMIPLNLVPLYQANSYPNKYWDEQRNTTEWNVFMKELVASGNMLTELMLANLAPTLRDSNICVFDSHGLFTDIVANPTVYLNGTLPLNTTGASSACVFQLNEDTSGPSDCTIHLGAASDSFVWFDELHPTEQSQRIVAREITKAVNGTSTRWLKCFS</sequence>
<dbReference type="Proteomes" id="UP000054279">
    <property type="component" value="Unassembled WGS sequence"/>
</dbReference>
<reference evidence="3 4" key="1">
    <citation type="submission" date="2014-06" db="EMBL/GenBank/DDBJ databases">
        <title>Evolutionary Origins and Diversification of the Mycorrhizal Mutualists.</title>
        <authorList>
            <consortium name="DOE Joint Genome Institute"/>
            <consortium name="Mycorrhizal Genomics Consortium"/>
            <person name="Kohler A."/>
            <person name="Kuo A."/>
            <person name="Nagy L.G."/>
            <person name="Floudas D."/>
            <person name="Copeland A."/>
            <person name="Barry K.W."/>
            <person name="Cichocki N."/>
            <person name="Veneault-Fourrey C."/>
            <person name="LaButti K."/>
            <person name="Lindquist E.A."/>
            <person name="Lipzen A."/>
            <person name="Lundell T."/>
            <person name="Morin E."/>
            <person name="Murat C."/>
            <person name="Riley R."/>
            <person name="Ohm R."/>
            <person name="Sun H."/>
            <person name="Tunlid A."/>
            <person name="Henrissat B."/>
            <person name="Grigoriev I.V."/>
            <person name="Hibbett D.S."/>
            <person name="Martin F."/>
        </authorList>
    </citation>
    <scope>NUCLEOTIDE SEQUENCE [LARGE SCALE GENOMIC DNA]</scope>
    <source>
        <strain evidence="3 4">SS14</strain>
    </source>
</reference>
<dbReference type="InterPro" id="IPR051058">
    <property type="entry name" value="GDSL_Est/Lipase"/>
</dbReference>
<gene>
    <name evidence="3" type="ORF">M422DRAFT_183969</name>
</gene>
<dbReference type="HOGENOM" id="CLU_015101_1_0_1"/>
<dbReference type="PANTHER" id="PTHR45648">
    <property type="entry name" value="GDSL LIPASE/ACYLHYDROLASE FAMILY PROTEIN (AFU_ORTHOLOGUE AFUA_4G14700)"/>
    <property type="match status" value="1"/>
</dbReference>
<dbReference type="Pfam" id="PF00657">
    <property type="entry name" value="Lipase_GDSL"/>
    <property type="match status" value="1"/>
</dbReference>
<protein>
    <submittedName>
        <fullName evidence="3">Unplaced genomic scaffold SPHSTscaffold_146, whole genome shotgun sequence</fullName>
    </submittedName>
</protein>
<dbReference type="PANTHER" id="PTHR45648:SF22">
    <property type="entry name" value="GDSL LIPASE_ACYLHYDROLASE FAMILY PROTEIN (AFU_ORTHOLOGUE AFUA_4G14700)"/>
    <property type="match status" value="1"/>
</dbReference>
<evidence type="ECO:0000256" key="1">
    <source>
        <dbReference type="ARBA" id="ARBA00022801"/>
    </source>
</evidence>
<name>A0A0C9V610_SPHS4</name>
<dbReference type="EMBL" id="KN837221">
    <property type="protein sequence ID" value="KIJ32826.1"/>
    <property type="molecule type" value="Genomic_DNA"/>
</dbReference>
<keyword evidence="2" id="KW-0732">Signal</keyword>
<proteinExistence type="predicted"/>
<organism evidence="3 4">
    <name type="scientific">Sphaerobolus stellatus (strain SS14)</name>
    <dbReference type="NCBI Taxonomy" id="990650"/>
    <lineage>
        <taxon>Eukaryota</taxon>
        <taxon>Fungi</taxon>
        <taxon>Dikarya</taxon>
        <taxon>Basidiomycota</taxon>
        <taxon>Agaricomycotina</taxon>
        <taxon>Agaricomycetes</taxon>
        <taxon>Phallomycetidae</taxon>
        <taxon>Geastrales</taxon>
        <taxon>Sphaerobolaceae</taxon>
        <taxon>Sphaerobolus</taxon>
    </lineage>
</organism>
<keyword evidence="4" id="KW-1185">Reference proteome</keyword>
<dbReference type="GO" id="GO:0016788">
    <property type="term" value="F:hydrolase activity, acting on ester bonds"/>
    <property type="evidence" value="ECO:0007669"/>
    <property type="project" value="InterPro"/>
</dbReference>
<dbReference type="AlphaFoldDB" id="A0A0C9V610"/>